<dbReference type="Proteomes" id="UP000290218">
    <property type="component" value="Unassembled WGS sequence"/>
</dbReference>
<gene>
    <name evidence="3" type="ORF">ESB00_16335</name>
</gene>
<keyword evidence="2" id="KW-0732">Signal</keyword>
<reference evidence="3 4" key="1">
    <citation type="submission" date="2019-01" db="EMBL/GenBank/DDBJ databases">
        <title>Lacunisphaera sp. strain TWA-58.</title>
        <authorList>
            <person name="Chen W.-M."/>
        </authorList>
    </citation>
    <scope>NUCLEOTIDE SEQUENCE [LARGE SCALE GENOMIC DNA]</scope>
    <source>
        <strain evidence="3 4">TWA-58</strain>
    </source>
</reference>
<feature type="signal peptide" evidence="2">
    <location>
        <begin position="1"/>
        <end position="23"/>
    </location>
</feature>
<organism evidence="3 4">
    <name type="scientific">Oleiharenicola lentus</name>
    <dbReference type="NCBI Taxonomy" id="2508720"/>
    <lineage>
        <taxon>Bacteria</taxon>
        <taxon>Pseudomonadati</taxon>
        <taxon>Verrucomicrobiota</taxon>
        <taxon>Opitutia</taxon>
        <taxon>Opitutales</taxon>
        <taxon>Opitutaceae</taxon>
        <taxon>Oleiharenicola</taxon>
    </lineage>
</organism>
<evidence type="ECO:0000256" key="2">
    <source>
        <dbReference type="SAM" id="SignalP"/>
    </source>
</evidence>
<name>A0A4V1M5Z8_9BACT</name>
<keyword evidence="4" id="KW-1185">Reference proteome</keyword>
<proteinExistence type="predicted"/>
<feature type="compositionally biased region" description="Acidic residues" evidence="1">
    <location>
        <begin position="332"/>
        <end position="346"/>
    </location>
</feature>
<dbReference type="AlphaFoldDB" id="A0A4V1M5Z8"/>
<protein>
    <submittedName>
        <fullName evidence="3">Uncharacterized protein</fullName>
    </submittedName>
</protein>
<feature type="chain" id="PRO_5020781522" evidence="2">
    <location>
        <begin position="24"/>
        <end position="354"/>
    </location>
</feature>
<feature type="region of interest" description="Disordered" evidence="1">
    <location>
        <begin position="325"/>
        <end position="354"/>
    </location>
</feature>
<sequence length="354" mass="39199">MNPQAGRMTAIMFVLAGAVLCPAADTVATAVYSRISKGYKREKAKDGSYKPEFYAMTEGGRIEGTASDITVEKVTYLEVAGITRQLLTTQNYHLAQTKEQAKLLLVLNWGSTIAPNGMHQQQNVASLRSAMASLGMDQYKLNNPAPFDEYAARPIYEGQDLSKNATNGLNRSIQWATNEEMAVVTAANSVESSFVQSLSDDRVRDRLNEANARVLGYVDDLADANDIRRYAGGGDRYNDLIGDIEESRYYIVVSAYDLPELEQKKKKKLLWQTRVSVRSPGNSFNDTYLAMLKNASLYFGQNSGKLVRGEGTKGTVELGELKYLGEARNQEVEEQPANEPADEETEPTEKEESK</sequence>
<accession>A0A4V1M5Z8</accession>
<evidence type="ECO:0000256" key="1">
    <source>
        <dbReference type="SAM" id="MobiDB-lite"/>
    </source>
</evidence>
<dbReference type="OrthoDB" id="9821643at2"/>
<evidence type="ECO:0000313" key="3">
    <source>
        <dbReference type="EMBL" id="RXK53266.1"/>
    </source>
</evidence>
<comment type="caution">
    <text evidence="3">The sequence shown here is derived from an EMBL/GenBank/DDBJ whole genome shotgun (WGS) entry which is preliminary data.</text>
</comment>
<dbReference type="RefSeq" id="WP_129048855.1">
    <property type="nucleotide sequence ID" value="NZ_SDHX01000002.1"/>
</dbReference>
<evidence type="ECO:0000313" key="4">
    <source>
        <dbReference type="Proteomes" id="UP000290218"/>
    </source>
</evidence>
<dbReference type="EMBL" id="SDHX01000002">
    <property type="protein sequence ID" value="RXK53266.1"/>
    <property type="molecule type" value="Genomic_DNA"/>
</dbReference>